<evidence type="ECO:0000259" key="9">
    <source>
        <dbReference type="PROSITE" id="PS50192"/>
    </source>
</evidence>
<dbReference type="EMBL" id="NKHF01000068">
    <property type="protein sequence ID" value="PCK30942.1"/>
    <property type="molecule type" value="Genomic_DNA"/>
</dbReference>
<dbReference type="GO" id="GO:0007165">
    <property type="term" value="P:signal transduction"/>
    <property type="evidence" value="ECO:0007669"/>
    <property type="project" value="UniProtKB-KW"/>
</dbReference>
<keyword evidence="2" id="KW-0997">Cell inner membrane</keyword>
<evidence type="ECO:0000313" key="12">
    <source>
        <dbReference type="Proteomes" id="UP000228621"/>
    </source>
</evidence>
<dbReference type="PANTHER" id="PTHR32089">
    <property type="entry name" value="METHYL-ACCEPTING CHEMOTAXIS PROTEIN MCPB"/>
    <property type="match status" value="1"/>
</dbReference>
<evidence type="ECO:0000259" key="8">
    <source>
        <dbReference type="PROSITE" id="PS50111"/>
    </source>
</evidence>
<sequence length="541" mass="59193">MLNKVSVKSRLLSLSGIPAVFFVLATTFTIATLSNLTNYIDRIYDDRVVPLRQIKVVSDNYAVVIVDTFHKLRGNQLSNRDALAQIEQASGIAQKEWDKYLATDLTKDEQRLIAQTEKAERQVQQLLSDYTARINSGTFLSIPYDKFVRDLYAAFDPLSESYNDLIELQLAEAKTLRSVGHDEAEDTENFMIVSSVVIVVVMVFIGILIFKSINEPLNRLRMRIGNIARDADLTQRVIVEGNDELSEIGNDFNSMVSSLHELVINLVTIVNSLSKTSNELNGISQSIAGTSQEQEQQTVMIATAATEMSSAIQEVAHNAMNTANKAEMSGKLAKQGMEVIALNIEAIERLASEVGDNAQLIKALNDQSNEINQVVLMIQGVAEQTNLLALNAAIEAARAGESGRGFAVVADEVRQLAHNTQKATESIRDMIGKLQGMAQNAVSSMENAQTSAASGVERANESAQIMTDIDQAVDEIVGMNIQVSTATEEQTTVVAEISENINDFSSSISEITQNAQSNADVSNDLEELAQQLNRQVLVFKV</sequence>
<evidence type="ECO:0000256" key="3">
    <source>
        <dbReference type="ARBA" id="ARBA00023224"/>
    </source>
</evidence>
<keyword evidence="6" id="KW-0175">Coiled coil</keyword>
<keyword evidence="7" id="KW-1133">Transmembrane helix</keyword>
<evidence type="ECO:0000256" key="4">
    <source>
        <dbReference type="ARBA" id="ARBA00029447"/>
    </source>
</evidence>
<organism evidence="11 12">
    <name type="scientific">Pseudoalteromonas piscicida</name>
    <dbReference type="NCBI Taxonomy" id="43662"/>
    <lineage>
        <taxon>Bacteria</taxon>
        <taxon>Pseudomonadati</taxon>
        <taxon>Pseudomonadota</taxon>
        <taxon>Gammaproteobacteria</taxon>
        <taxon>Alteromonadales</taxon>
        <taxon>Pseudoalteromonadaceae</taxon>
        <taxon>Pseudoalteromonas</taxon>
    </lineage>
</organism>
<dbReference type="Pfam" id="PF12729">
    <property type="entry name" value="4HB_MCP_1"/>
    <property type="match status" value="1"/>
</dbReference>
<dbReference type="GO" id="GO:0005886">
    <property type="term" value="C:plasma membrane"/>
    <property type="evidence" value="ECO:0007669"/>
    <property type="project" value="UniProtKB-SubCell"/>
</dbReference>
<dbReference type="PROSITE" id="PS50885">
    <property type="entry name" value="HAMP"/>
    <property type="match status" value="1"/>
</dbReference>
<dbReference type="SUPFAM" id="SSF58104">
    <property type="entry name" value="Methyl-accepting chemotaxis protein (MCP) signaling domain"/>
    <property type="match status" value="1"/>
</dbReference>
<evidence type="ECO:0000256" key="2">
    <source>
        <dbReference type="ARBA" id="ARBA00022519"/>
    </source>
</evidence>
<dbReference type="PROSITE" id="PS50192">
    <property type="entry name" value="T_SNARE"/>
    <property type="match status" value="1"/>
</dbReference>
<protein>
    <submittedName>
        <fullName evidence="11">Chemotaxis protein</fullName>
    </submittedName>
</protein>
<evidence type="ECO:0000256" key="1">
    <source>
        <dbReference type="ARBA" id="ARBA00004429"/>
    </source>
</evidence>
<dbReference type="InterPro" id="IPR024478">
    <property type="entry name" value="HlyB_4HB_MCP"/>
</dbReference>
<keyword evidence="7" id="KW-0812">Transmembrane</keyword>
<evidence type="ECO:0000259" key="10">
    <source>
        <dbReference type="PROSITE" id="PS50885"/>
    </source>
</evidence>
<dbReference type="CDD" id="cd11386">
    <property type="entry name" value="MCP_signal"/>
    <property type="match status" value="1"/>
</dbReference>
<dbReference type="OrthoDB" id="2489132at2"/>
<dbReference type="InterPro" id="IPR000727">
    <property type="entry name" value="T_SNARE_dom"/>
</dbReference>
<evidence type="ECO:0000256" key="5">
    <source>
        <dbReference type="PROSITE-ProRule" id="PRU00284"/>
    </source>
</evidence>
<comment type="caution">
    <text evidence="11">The sequence shown here is derived from an EMBL/GenBank/DDBJ whole genome shotgun (WGS) entry which is preliminary data.</text>
</comment>
<feature type="coiled-coil region" evidence="6">
    <location>
        <begin position="102"/>
        <end position="129"/>
    </location>
</feature>
<dbReference type="GO" id="GO:0006935">
    <property type="term" value="P:chemotaxis"/>
    <property type="evidence" value="ECO:0007669"/>
    <property type="project" value="UniProtKB-ARBA"/>
</dbReference>
<keyword evidence="2" id="KW-1003">Cell membrane</keyword>
<evidence type="ECO:0000256" key="6">
    <source>
        <dbReference type="SAM" id="Coils"/>
    </source>
</evidence>
<dbReference type="CDD" id="cd06225">
    <property type="entry name" value="HAMP"/>
    <property type="match status" value="1"/>
</dbReference>
<dbReference type="SMART" id="SM00304">
    <property type="entry name" value="HAMP"/>
    <property type="match status" value="1"/>
</dbReference>
<dbReference type="RefSeq" id="WP_099642880.1">
    <property type="nucleotide sequence ID" value="NZ_NKHF01000068.1"/>
</dbReference>
<dbReference type="Proteomes" id="UP000228621">
    <property type="component" value="Unassembled WGS sequence"/>
</dbReference>
<dbReference type="AlphaFoldDB" id="A0A2A5JNC8"/>
<accession>A0A2A5JNC8</accession>
<dbReference type="SMART" id="SM00283">
    <property type="entry name" value="MA"/>
    <property type="match status" value="1"/>
</dbReference>
<dbReference type="PANTHER" id="PTHR32089:SF120">
    <property type="entry name" value="METHYL-ACCEPTING CHEMOTAXIS PROTEIN TLPQ"/>
    <property type="match status" value="1"/>
</dbReference>
<proteinExistence type="inferred from homology"/>
<dbReference type="Pfam" id="PF00672">
    <property type="entry name" value="HAMP"/>
    <property type="match status" value="1"/>
</dbReference>
<feature type="domain" description="T-SNARE coiled-coil homology" evidence="9">
    <location>
        <begin position="456"/>
        <end position="518"/>
    </location>
</feature>
<evidence type="ECO:0000256" key="7">
    <source>
        <dbReference type="SAM" id="Phobius"/>
    </source>
</evidence>
<dbReference type="Gene3D" id="1.10.287.950">
    <property type="entry name" value="Methyl-accepting chemotaxis protein"/>
    <property type="match status" value="1"/>
</dbReference>
<gene>
    <name evidence="11" type="ORF">CEX98_15070</name>
</gene>
<comment type="similarity">
    <text evidence="4">Belongs to the methyl-accepting chemotaxis (MCP) protein family.</text>
</comment>
<dbReference type="InterPro" id="IPR004089">
    <property type="entry name" value="MCPsignal_dom"/>
</dbReference>
<dbReference type="PROSITE" id="PS50111">
    <property type="entry name" value="CHEMOTAXIS_TRANSDUC_2"/>
    <property type="match status" value="1"/>
</dbReference>
<reference evidence="12" key="1">
    <citation type="journal article" date="2019" name="Genome Announc.">
        <title>Draft Genome Sequence of Pseudoalteromonas piscicida Strain 36Y ROTHPW, an Hypersaline Seawater Isolate from the South Coast of Sonora, Mexico.</title>
        <authorList>
            <person name="Sanchez-Diaz R."/>
            <person name="Molina-Garza Z.J."/>
            <person name="Cruz-Suarez L.E."/>
            <person name="Selvin J."/>
            <person name="Kiran G.S."/>
            <person name="Ibarra-Gamez J.C."/>
            <person name="Gomez-Gil B."/>
            <person name="Galaviz-Silva L."/>
        </authorList>
    </citation>
    <scope>NUCLEOTIDE SEQUENCE [LARGE SCALE GENOMIC DNA]</scope>
    <source>
        <strain evidence="12">36Y_RITHPW</strain>
    </source>
</reference>
<keyword evidence="12" id="KW-1185">Reference proteome</keyword>
<evidence type="ECO:0000313" key="11">
    <source>
        <dbReference type="EMBL" id="PCK30942.1"/>
    </source>
</evidence>
<name>A0A2A5JNC8_PSEO7</name>
<dbReference type="FunFam" id="1.10.287.950:FF:000001">
    <property type="entry name" value="Methyl-accepting chemotaxis sensory transducer"/>
    <property type="match status" value="1"/>
</dbReference>
<feature type="transmembrane region" description="Helical" evidence="7">
    <location>
        <begin position="12"/>
        <end position="33"/>
    </location>
</feature>
<feature type="domain" description="Methyl-accepting transducer" evidence="8">
    <location>
        <begin position="269"/>
        <end position="505"/>
    </location>
</feature>
<feature type="domain" description="HAMP" evidence="10">
    <location>
        <begin position="211"/>
        <end position="264"/>
    </location>
</feature>
<feature type="transmembrane region" description="Helical" evidence="7">
    <location>
        <begin position="190"/>
        <end position="213"/>
    </location>
</feature>
<keyword evidence="7" id="KW-0472">Membrane</keyword>
<dbReference type="Pfam" id="PF00015">
    <property type="entry name" value="MCPsignal"/>
    <property type="match status" value="1"/>
</dbReference>
<dbReference type="InterPro" id="IPR003660">
    <property type="entry name" value="HAMP_dom"/>
</dbReference>
<comment type="subcellular location">
    <subcellularLocation>
        <location evidence="1">Cell inner membrane</location>
        <topology evidence="1">Multi-pass membrane protein</topology>
    </subcellularLocation>
</comment>
<keyword evidence="3 5" id="KW-0807">Transducer</keyword>